<organism evidence="1 2">
    <name type="scientific">Protopolystoma xenopodis</name>
    <dbReference type="NCBI Taxonomy" id="117903"/>
    <lineage>
        <taxon>Eukaryota</taxon>
        <taxon>Metazoa</taxon>
        <taxon>Spiralia</taxon>
        <taxon>Lophotrochozoa</taxon>
        <taxon>Platyhelminthes</taxon>
        <taxon>Monogenea</taxon>
        <taxon>Polyopisthocotylea</taxon>
        <taxon>Polystomatidea</taxon>
        <taxon>Polystomatidae</taxon>
        <taxon>Protopolystoma</taxon>
    </lineage>
</organism>
<keyword evidence="2" id="KW-1185">Reference proteome</keyword>
<gene>
    <name evidence="1" type="ORF">PXEA_LOCUS27199</name>
</gene>
<accession>A0A448XCU9</accession>
<dbReference type="AlphaFoldDB" id="A0A448XCU9"/>
<proteinExistence type="predicted"/>
<reference evidence="1" key="1">
    <citation type="submission" date="2018-11" db="EMBL/GenBank/DDBJ databases">
        <authorList>
            <consortium name="Pathogen Informatics"/>
        </authorList>
    </citation>
    <scope>NUCLEOTIDE SEQUENCE</scope>
</reference>
<name>A0A448XCU9_9PLAT</name>
<sequence length="145" mass="16218">MPKSASCSIVRIAVPMHYSRVVWREELIFTKIECGSAFSAIAGLTLTSSKRPQHTQRDVCYPTYLLSTDSDYIPPNVNYLADSFTLVCRMPRLVSGMYELGFCVAQLYAACASQCRMSPPPGHPGGYSHCSDFLFNKQVDYERLS</sequence>
<evidence type="ECO:0000313" key="1">
    <source>
        <dbReference type="EMBL" id="VEL33759.1"/>
    </source>
</evidence>
<dbReference type="EMBL" id="CAAALY010246339">
    <property type="protein sequence ID" value="VEL33759.1"/>
    <property type="molecule type" value="Genomic_DNA"/>
</dbReference>
<dbReference type="Proteomes" id="UP000784294">
    <property type="component" value="Unassembled WGS sequence"/>
</dbReference>
<comment type="caution">
    <text evidence="1">The sequence shown here is derived from an EMBL/GenBank/DDBJ whole genome shotgun (WGS) entry which is preliminary data.</text>
</comment>
<protein>
    <submittedName>
        <fullName evidence="1">Uncharacterized protein</fullName>
    </submittedName>
</protein>
<evidence type="ECO:0000313" key="2">
    <source>
        <dbReference type="Proteomes" id="UP000784294"/>
    </source>
</evidence>